<dbReference type="InterPro" id="IPR055414">
    <property type="entry name" value="LRR_R13L4/SHOC2-like"/>
</dbReference>
<evidence type="ECO:0000313" key="18">
    <source>
        <dbReference type="Proteomes" id="UP000026915"/>
    </source>
</evidence>
<dbReference type="Proteomes" id="UP000026915">
    <property type="component" value="Chromosome 10"/>
</dbReference>
<keyword evidence="4" id="KW-1003">Cell membrane</keyword>
<evidence type="ECO:0000256" key="2">
    <source>
        <dbReference type="ARBA" id="ARBA00004479"/>
    </source>
</evidence>
<feature type="chain" id="PRO_5001598263" evidence="14">
    <location>
        <begin position="25"/>
        <end position="884"/>
    </location>
</feature>
<dbReference type="Pfam" id="PF00560">
    <property type="entry name" value="LRR_1"/>
    <property type="match status" value="6"/>
</dbReference>
<keyword evidence="7 14" id="KW-0732">Signal</keyword>
<evidence type="ECO:0000256" key="3">
    <source>
        <dbReference type="ARBA" id="ARBA00009592"/>
    </source>
</evidence>
<protein>
    <submittedName>
        <fullName evidence="17">Serine-threonine protein kinase, plant-type, putative</fullName>
    </submittedName>
</protein>
<keyword evidence="18" id="KW-1185">Reference proteome</keyword>
<dbReference type="InParanoid" id="A0A061FRP4"/>
<dbReference type="InterPro" id="IPR032675">
    <property type="entry name" value="LRR_dom_sf"/>
</dbReference>
<evidence type="ECO:0000256" key="12">
    <source>
        <dbReference type="ARBA" id="ARBA00023180"/>
    </source>
</evidence>
<feature type="domain" description="Leucine-rich repeat-containing N-terminal plant-type" evidence="15">
    <location>
        <begin position="42"/>
        <end position="77"/>
    </location>
</feature>
<keyword evidence="11" id="KW-0675">Receptor</keyword>
<keyword evidence="17" id="KW-0808">Transferase</keyword>
<dbReference type="HOGENOM" id="CLU_000288_18_3_1"/>
<dbReference type="GO" id="GO:0005886">
    <property type="term" value="C:plasma membrane"/>
    <property type="evidence" value="ECO:0007669"/>
    <property type="project" value="UniProtKB-SubCell"/>
</dbReference>
<evidence type="ECO:0000256" key="8">
    <source>
        <dbReference type="ARBA" id="ARBA00022737"/>
    </source>
</evidence>
<dbReference type="OMA" id="WNGVISE"/>
<evidence type="ECO:0000259" key="15">
    <source>
        <dbReference type="Pfam" id="PF08263"/>
    </source>
</evidence>
<gene>
    <name evidence="17" type="ORF">TCM_045031</name>
</gene>
<dbReference type="Gramene" id="EOY19726">
    <property type="protein sequence ID" value="EOY19726"/>
    <property type="gene ID" value="TCM_045031"/>
</dbReference>
<reference evidence="17 18" key="1">
    <citation type="journal article" date="2013" name="Genome Biol.">
        <title>The genome sequence of the most widely cultivated cacao type and its use to identify candidate genes regulating pod color.</title>
        <authorList>
            <person name="Motamayor J.C."/>
            <person name="Mockaitis K."/>
            <person name="Schmutz J."/>
            <person name="Haiminen N."/>
            <person name="Iii D.L."/>
            <person name="Cornejo O."/>
            <person name="Findley S.D."/>
            <person name="Zheng P."/>
            <person name="Utro F."/>
            <person name="Royaert S."/>
            <person name="Saski C."/>
            <person name="Jenkins J."/>
            <person name="Podicheti R."/>
            <person name="Zhao M."/>
            <person name="Scheffler B.E."/>
            <person name="Stack J.C."/>
            <person name="Feltus F.A."/>
            <person name="Mustiga G.M."/>
            <person name="Amores F."/>
            <person name="Phillips W."/>
            <person name="Marelli J.P."/>
            <person name="May G.D."/>
            <person name="Shapiro H."/>
            <person name="Ma J."/>
            <person name="Bustamante C.D."/>
            <person name="Schnell R.J."/>
            <person name="Main D."/>
            <person name="Gilbert D."/>
            <person name="Parida L."/>
            <person name="Kuhn D.N."/>
        </authorList>
    </citation>
    <scope>NUCLEOTIDE SEQUENCE [LARGE SCALE GENOMIC DNA]</scope>
    <source>
        <strain evidence="18">cv. Matina 1-6</strain>
    </source>
</reference>
<dbReference type="eggNOG" id="KOG0619">
    <property type="taxonomic scope" value="Eukaryota"/>
</dbReference>
<dbReference type="AlphaFoldDB" id="A0A061FRP4"/>
<dbReference type="SUPFAM" id="SSF52058">
    <property type="entry name" value="L domain-like"/>
    <property type="match status" value="1"/>
</dbReference>
<accession>A0A061FRP4</accession>
<dbReference type="PANTHER" id="PTHR48063:SF29">
    <property type="entry name" value="LRR RECEPTOR-LIKE KINASE FAMILY PROTEIN"/>
    <property type="match status" value="1"/>
</dbReference>
<keyword evidence="10 13" id="KW-0472">Membrane</keyword>
<evidence type="ECO:0000256" key="4">
    <source>
        <dbReference type="ARBA" id="ARBA00022475"/>
    </source>
</evidence>
<feature type="transmembrane region" description="Helical" evidence="13">
    <location>
        <begin position="859"/>
        <end position="882"/>
    </location>
</feature>
<keyword evidence="17" id="KW-0418">Kinase</keyword>
<dbReference type="InterPro" id="IPR046956">
    <property type="entry name" value="RLP23-like"/>
</dbReference>
<dbReference type="Pfam" id="PF08263">
    <property type="entry name" value="LRRNT_2"/>
    <property type="match status" value="1"/>
</dbReference>
<dbReference type="GO" id="GO:0016301">
    <property type="term" value="F:kinase activity"/>
    <property type="evidence" value="ECO:0007669"/>
    <property type="project" value="UniProtKB-KW"/>
</dbReference>
<dbReference type="Pfam" id="PF23598">
    <property type="entry name" value="LRR_14"/>
    <property type="match status" value="1"/>
</dbReference>
<keyword evidence="8" id="KW-0677">Repeat</keyword>
<evidence type="ECO:0000256" key="11">
    <source>
        <dbReference type="ARBA" id="ARBA00023170"/>
    </source>
</evidence>
<dbReference type="Gene3D" id="3.80.10.10">
    <property type="entry name" value="Ribonuclease Inhibitor"/>
    <property type="match status" value="3"/>
</dbReference>
<dbReference type="FunFam" id="3.80.10.10:FF:000213">
    <property type="entry name" value="Tyrosine-sulfated glycopeptide receptor 1"/>
    <property type="match status" value="1"/>
</dbReference>
<feature type="signal peptide" evidence="14">
    <location>
        <begin position="1"/>
        <end position="24"/>
    </location>
</feature>
<proteinExistence type="inferred from homology"/>
<dbReference type="EMBL" id="CM001888">
    <property type="protein sequence ID" value="EOY19726.1"/>
    <property type="molecule type" value="Genomic_DNA"/>
</dbReference>
<organism evidence="17 18">
    <name type="scientific">Theobroma cacao</name>
    <name type="common">Cacao</name>
    <name type="synonym">Cocoa</name>
    <dbReference type="NCBI Taxonomy" id="3641"/>
    <lineage>
        <taxon>Eukaryota</taxon>
        <taxon>Viridiplantae</taxon>
        <taxon>Streptophyta</taxon>
        <taxon>Embryophyta</taxon>
        <taxon>Tracheophyta</taxon>
        <taxon>Spermatophyta</taxon>
        <taxon>Magnoliopsida</taxon>
        <taxon>eudicotyledons</taxon>
        <taxon>Gunneridae</taxon>
        <taxon>Pentapetalae</taxon>
        <taxon>rosids</taxon>
        <taxon>malvids</taxon>
        <taxon>Malvales</taxon>
        <taxon>Malvaceae</taxon>
        <taxon>Byttnerioideae</taxon>
        <taxon>Theobroma</taxon>
    </lineage>
</organism>
<evidence type="ECO:0000256" key="9">
    <source>
        <dbReference type="ARBA" id="ARBA00022989"/>
    </source>
</evidence>
<dbReference type="PANTHER" id="PTHR48063">
    <property type="entry name" value="LRR RECEPTOR-LIKE KINASE"/>
    <property type="match status" value="1"/>
</dbReference>
<dbReference type="InterPro" id="IPR013210">
    <property type="entry name" value="LRR_N_plant-typ"/>
</dbReference>
<sequence length="884" mass="99822">MSKFPHLQSLKFVQLFFGFTSLQASLLDPNSSNSSATCNEIERKALLRFKAGLKDHSGRLSSWFGKDCCTWSGVGCNKLTGHVTKLDLKNPYDHPYQQSASVVVAFELARLGGKINPSLLVLRHLNYLDLSLNNFQNTPIPKFIGSLSKLSYLNLSSASFVGLVPHQLGNLSNLKCLDLYSKPLKDSQNIWVSDLSWIIGFSSLKSCICLSVLSPSALLSSICELRFHSRPRSSRELLQFFTASMTLDLSSNEMSGELDKFVSSLSKCGNISLEMLHLWSNNLSGQLPIPLGHFKNLKSLRLLDNPISSSIPAFIGNLSCMEELYINNGKLNGAIPESIGQLKYLVEIYLEGNWNGVISEAHFLHLKNLKTLYLLSRNKSLKFDVRRDWVPPFSLELIFINYCEIGPNFPTWVKTQRKLRFLSLEEVEISDRIPDWFWEQTLQLRNLRLHNNKVRGRLPKSLKFAPGAFTVDLSSNLFEGPLPLCSSIRILSLRNNSFSGLIPENIGQKMWMVEYLDLSKNFLSGTIPSSIGKFKKLQVMYLSNNLFSEKIPWWKHLTTFRVLDFSKNNLSGNISSSICSQPRLHILKLSGNNLSGKLTALQNCSGLSELGLGNNQFYGRIPKWIGARLSSLSILSLRGNLFNGNIPQNLCHLFDLHILELRHNNLSRQIPPCLGNLSRLSYLVPYSPQALGYHPVYWNEMEFNVKGRILEFSLILDLVNIIDLSKNNLQGEIPREITNFSTLGTLNLSWNQLTGNIPEKIGNMQCLETLDLSCNYLFGPIFSSMLDITSLNHLNLSYNDLSGSIPSTNQFQTFNDPSIYEGNPKLCGYPLPIICSTPKNDQPKSQKDESKAKDMAEVLWFYFYLGMAPGFFLGFWAVLFFFHY</sequence>
<comment type="similarity">
    <text evidence="3">Belongs to the RLP family.</text>
</comment>
<dbReference type="InterPro" id="IPR001611">
    <property type="entry name" value="Leu-rich_rpt"/>
</dbReference>
<evidence type="ECO:0000256" key="13">
    <source>
        <dbReference type="SAM" id="Phobius"/>
    </source>
</evidence>
<name>A0A061FRP4_THECC</name>
<keyword evidence="12" id="KW-0325">Glycoprotein</keyword>
<evidence type="ECO:0000259" key="16">
    <source>
        <dbReference type="Pfam" id="PF23598"/>
    </source>
</evidence>
<feature type="domain" description="Disease resistance R13L4/SHOC-2-like LRR" evidence="16">
    <location>
        <begin position="272"/>
        <end position="425"/>
    </location>
</feature>
<evidence type="ECO:0000256" key="6">
    <source>
        <dbReference type="ARBA" id="ARBA00022692"/>
    </source>
</evidence>
<evidence type="ECO:0000313" key="17">
    <source>
        <dbReference type="EMBL" id="EOY19726.1"/>
    </source>
</evidence>
<keyword evidence="9 13" id="KW-1133">Transmembrane helix</keyword>
<evidence type="ECO:0000256" key="10">
    <source>
        <dbReference type="ARBA" id="ARBA00023136"/>
    </source>
</evidence>
<keyword evidence="6 13" id="KW-0812">Transmembrane</keyword>
<evidence type="ECO:0000256" key="7">
    <source>
        <dbReference type="ARBA" id="ARBA00022729"/>
    </source>
</evidence>
<keyword evidence="5" id="KW-0433">Leucine-rich repeat</keyword>
<dbReference type="FunFam" id="3.80.10.10:FF:000095">
    <property type="entry name" value="LRR receptor-like serine/threonine-protein kinase GSO1"/>
    <property type="match status" value="1"/>
</dbReference>
<comment type="subcellular location">
    <subcellularLocation>
        <location evidence="1">Cell membrane</location>
    </subcellularLocation>
    <subcellularLocation>
        <location evidence="2">Membrane</location>
        <topology evidence="2">Single-pass type I membrane protein</topology>
    </subcellularLocation>
</comment>
<evidence type="ECO:0000256" key="1">
    <source>
        <dbReference type="ARBA" id="ARBA00004236"/>
    </source>
</evidence>
<evidence type="ECO:0000256" key="5">
    <source>
        <dbReference type="ARBA" id="ARBA00022614"/>
    </source>
</evidence>
<dbReference type="SUPFAM" id="SSF52047">
    <property type="entry name" value="RNI-like"/>
    <property type="match status" value="1"/>
</dbReference>
<evidence type="ECO:0000256" key="14">
    <source>
        <dbReference type="SAM" id="SignalP"/>
    </source>
</evidence>